<protein>
    <submittedName>
        <fullName evidence="2">Uncharacterized protein</fullName>
    </submittedName>
</protein>
<evidence type="ECO:0000313" key="2">
    <source>
        <dbReference type="EMBL" id="QHS85805.1"/>
    </source>
</evidence>
<feature type="region of interest" description="Disordered" evidence="1">
    <location>
        <begin position="1"/>
        <end position="28"/>
    </location>
</feature>
<feature type="compositionally biased region" description="Low complexity" evidence="1">
    <location>
        <begin position="1"/>
        <end position="10"/>
    </location>
</feature>
<sequence length="175" mass="18771">MPKGQKALPKGGKGGGGKGPSRESQENQKVLDTIGDEENAGIHSQLSLGRVVIVNSRGNRPRVVVETSDRGRLSAGVRANKRIAKVFNSFLTQDSQPGVLVEFMPFSNSFNILAVFSDENPAGLAAIIRLNMKLPDLGKLPPRLQTAGEVNLDGVVEFAESSDEEEGEEVDMDDL</sequence>
<proteinExistence type="predicted"/>
<accession>A0A6C0B0Q0</accession>
<organism evidence="2">
    <name type="scientific">viral metagenome</name>
    <dbReference type="NCBI Taxonomy" id="1070528"/>
    <lineage>
        <taxon>unclassified sequences</taxon>
        <taxon>metagenomes</taxon>
        <taxon>organismal metagenomes</taxon>
    </lineage>
</organism>
<name>A0A6C0B0Q0_9ZZZZ</name>
<dbReference type="EMBL" id="MN739048">
    <property type="protein sequence ID" value="QHS85805.1"/>
    <property type="molecule type" value="Genomic_DNA"/>
</dbReference>
<reference evidence="2" key="1">
    <citation type="journal article" date="2020" name="Nature">
        <title>Giant virus diversity and host interactions through global metagenomics.</title>
        <authorList>
            <person name="Schulz F."/>
            <person name="Roux S."/>
            <person name="Paez-Espino D."/>
            <person name="Jungbluth S."/>
            <person name="Walsh D.A."/>
            <person name="Denef V.J."/>
            <person name="McMahon K.D."/>
            <person name="Konstantinidis K.T."/>
            <person name="Eloe-Fadrosh E.A."/>
            <person name="Kyrpides N.C."/>
            <person name="Woyke T."/>
        </authorList>
    </citation>
    <scope>NUCLEOTIDE SEQUENCE</scope>
    <source>
        <strain evidence="2">GVMAG-M-3300009185-36</strain>
    </source>
</reference>
<evidence type="ECO:0000256" key="1">
    <source>
        <dbReference type="SAM" id="MobiDB-lite"/>
    </source>
</evidence>
<dbReference type="AlphaFoldDB" id="A0A6C0B0Q0"/>